<keyword evidence="2" id="KW-0238">DNA-binding</keyword>
<evidence type="ECO:0000256" key="4">
    <source>
        <dbReference type="SAM" id="MobiDB-lite"/>
    </source>
</evidence>
<feature type="region of interest" description="Disordered" evidence="4">
    <location>
        <begin position="141"/>
        <end position="161"/>
    </location>
</feature>
<sequence>MEDYQDYRLFQELSLLLDHADRLVLRQFRLNTLQYNALLLLDADEGWRLTDLSERLLCERSTVTRLVDYLESEGLIARSPDPGDRRSQRVTLTAAGVARRREAQAAIEEAIRRRFSVLNGEEERQLIAMLKRLRAVVSAEIEATSEAPSPSPSPEASDTLS</sequence>
<dbReference type="GO" id="GO:0003677">
    <property type="term" value="F:DNA binding"/>
    <property type="evidence" value="ECO:0007669"/>
    <property type="project" value="UniProtKB-KW"/>
</dbReference>
<dbReference type="Proteomes" id="UP000334820">
    <property type="component" value="Unassembled WGS sequence"/>
</dbReference>
<keyword evidence="1" id="KW-0805">Transcription regulation</keyword>
<evidence type="ECO:0000313" key="7">
    <source>
        <dbReference type="Proteomes" id="UP000334820"/>
    </source>
</evidence>
<name>A0A5J4KAR3_9CHLR</name>
<reference evidence="6 7" key="1">
    <citation type="journal article" date="2019" name="Int. J. Syst. Evol. Microbiol.">
        <title>Thermogemmatispora aurantia sp. nov. and Thermogemmatispora argillosa sp. nov., within the class Ktedonobacteria, and emended description of the genus Thermogemmatispora.</title>
        <authorList>
            <person name="Zheng Y."/>
            <person name="Wang C.M."/>
            <person name="Sakai Y."/>
            <person name="Abe K."/>
            <person name="Yokota A."/>
            <person name="Yabe S."/>
        </authorList>
    </citation>
    <scope>NUCLEOTIDE SEQUENCE [LARGE SCALE GENOMIC DNA]</scope>
    <source>
        <strain evidence="6 7">A1-2</strain>
    </source>
</reference>
<evidence type="ECO:0000256" key="1">
    <source>
        <dbReference type="ARBA" id="ARBA00023015"/>
    </source>
</evidence>
<dbReference type="EMBL" id="BKZV01000003">
    <property type="protein sequence ID" value="GER83807.1"/>
    <property type="molecule type" value="Genomic_DNA"/>
</dbReference>
<dbReference type="PROSITE" id="PS50995">
    <property type="entry name" value="HTH_MARR_2"/>
    <property type="match status" value="1"/>
</dbReference>
<dbReference type="Pfam" id="PF01047">
    <property type="entry name" value="MarR"/>
    <property type="match status" value="1"/>
</dbReference>
<dbReference type="SMART" id="SM00347">
    <property type="entry name" value="HTH_MARR"/>
    <property type="match status" value="1"/>
</dbReference>
<dbReference type="GO" id="GO:0006950">
    <property type="term" value="P:response to stress"/>
    <property type="evidence" value="ECO:0007669"/>
    <property type="project" value="TreeGrafter"/>
</dbReference>
<evidence type="ECO:0000259" key="5">
    <source>
        <dbReference type="PROSITE" id="PS50995"/>
    </source>
</evidence>
<dbReference type="SUPFAM" id="SSF46785">
    <property type="entry name" value="Winged helix' DNA-binding domain"/>
    <property type="match status" value="1"/>
</dbReference>
<protein>
    <submittedName>
        <fullName evidence="6">MarR family transcriptional regulator</fullName>
    </submittedName>
</protein>
<dbReference type="PANTHER" id="PTHR33164:SF99">
    <property type="entry name" value="MARR FAMILY REGULATORY PROTEIN"/>
    <property type="match status" value="1"/>
</dbReference>
<feature type="domain" description="HTH marR-type" evidence="5">
    <location>
        <begin position="6"/>
        <end position="135"/>
    </location>
</feature>
<dbReference type="PROSITE" id="PS01117">
    <property type="entry name" value="HTH_MARR_1"/>
    <property type="match status" value="1"/>
</dbReference>
<accession>A0A5J4KAR3</accession>
<evidence type="ECO:0000256" key="2">
    <source>
        <dbReference type="ARBA" id="ARBA00023125"/>
    </source>
</evidence>
<gene>
    <name evidence="6" type="ORF">KTAU_24440</name>
</gene>
<keyword evidence="7" id="KW-1185">Reference proteome</keyword>
<proteinExistence type="predicted"/>
<keyword evidence="3" id="KW-0804">Transcription</keyword>
<dbReference type="InterPro" id="IPR036388">
    <property type="entry name" value="WH-like_DNA-bd_sf"/>
</dbReference>
<dbReference type="PRINTS" id="PR00598">
    <property type="entry name" value="HTHMARR"/>
</dbReference>
<dbReference type="InterPro" id="IPR000835">
    <property type="entry name" value="HTH_MarR-typ"/>
</dbReference>
<dbReference type="InterPro" id="IPR039422">
    <property type="entry name" value="MarR/SlyA-like"/>
</dbReference>
<dbReference type="InterPro" id="IPR036390">
    <property type="entry name" value="WH_DNA-bd_sf"/>
</dbReference>
<organism evidence="6 7">
    <name type="scientific">Thermogemmatispora aurantia</name>
    <dbReference type="NCBI Taxonomy" id="2045279"/>
    <lineage>
        <taxon>Bacteria</taxon>
        <taxon>Bacillati</taxon>
        <taxon>Chloroflexota</taxon>
        <taxon>Ktedonobacteria</taxon>
        <taxon>Thermogemmatisporales</taxon>
        <taxon>Thermogemmatisporaceae</taxon>
        <taxon>Thermogemmatispora</taxon>
    </lineage>
</organism>
<dbReference type="GO" id="GO:0003700">
    <property type="term" value="F:DNA-binding transcription factor activity"/>
    <property type="evidence" value="ECO:0007669"/>
    <property type="project" value="InterPro"/>
</dbReference>
<evidence type="ECO:0000256" key="3">
    <source>
        <dbReference type="ARBA" id="ARBA00023163"/>
    </source>
</evidence>
<dbReference type="InterPro" id="IPR023187">
    <property type="entry name" value="Tscrpt_reg_MarR-type_CS"/>
</dbReference>
<evidence type="ECO:0000313" key="6">
    <source>
        <dbReference type="EMBL" id="GER83807.1"/>
    </source>
</evidence>
<comment type="caution">
    <text evidence="6">The sequence shown here is derived from an EMBL/GenBank/DDBJ whole genome shotgun (WGS) entry which is preliminary data.</text>
</comment>
<dbReference type="AlphaFoldDB" id="A0A5J4KAR3"/>
<dbReference type="PANTHER" id="PTHR33164">
    <property type="entry name" value="TRANSCRIPTIONAL REGULATOR, MARR FAMILY"/>
    <property type="match status" value="1"/>
</dbReference>
<dbReference type="Gene3D" id="1.10.10.10">
    <property type="entry name" value="Winged helix-like DNA-binding domain superfamily/Winged helix DNA-binding domain"/>
    <property type="match status" value="1"/>
</dbReference>